<protein>
    <submittedName>
        <fullName evidence="2">M15 family metallopeptidase</fullName>
    </submittedName>
</protein>
<proteinExistence type="predicted"/>
<dbReference type="SUPFAM" id="SSF55166">
    <property type="entry name" value="Hedgehog/DD-peptidase"/>
    <property type="match status" value="1"/>
</dbReference>
<dbReference type="Gene3D" id="3.30.1380.10">
    <property type="match status" value="1"/>
</dbReference>
<dbReference type="RefSeq" id="WP_353862458.1">
    <property type="nucleotide sequence ID" value="NZ_CP088295.1"/>
</dbReference>
<gene>
    <name evidence="2" type="ORF">LRS13_14415</name>
</gene>
<dbReference type="Pfam" id="PF13539">
    <property type="entry name" value="Peptidase_M15_4"/>
    <property type="match status" value="1"/>
</dbReference>
<organism evidence="2 3">
    <name type="scientific">Svornostia abyssi</name>
    <dbReference type="NCBI Taxonomy" id="2898438"/>
    <lineage>
        <taxon>Bacteria</taxon>
        <taxon>Bacillati</taxon>
        <taxon>Actinomycetota</taxon>
        <taxon>Thermoleophilia</taxon>
        <taxon>Solirubrobacterales</taxon>
        <taxon>Baekduiaceae</taxon>
        <taxon>Svornostia</taxon>
    </lineage>
</organism>
<dbReference type="EMBL" id="CP088295">
    <property type="protein sequence ID" value="UUY01918.1"/>
    <property type="molecule type" value="Genomic_DNA"/>
</dbReference>
<evidence type="ECO:0000259" key="1">
    <source>
        <dbReference type="Pfam" id="PF13539"/>
    </source>
</evidence>
<evidence type="ECO:0000313" key="2">
    <source>
        <dbReference type="EMBL" id="UUY01918.1"/>
    </source>
</evidence>
<dbReference type="InterPro" id="IPR039561">
    <property type="entry name" value="Peptidase_M15C"/>
</dbReference>
<dbReference type="InterPro" id="IPR009045">
    <property type="entry name" value="Zn_M74/Hedgehog-like"/>
</dbReference>
<evidence type="ECO:0000313" key="3">
    <source>
        <dbReference type="Proteomes" id="UP001058860"/>
    </source>
</evidence>
<reference evidence="3" key="1">
    <citation type="submission" date="2021-11" db="EMBL/GenBank/DDBJ databases">
        <title>Cultivation dependent microbiological survey of springs from the worlds oldest radium mine currently devoted to the extraction of radon-saturated water.</title>
        <authorList>
            <person name="Kapinusova G."/>
            <person name="Smrhova T."/>
            <person name="Strejcek M."/>
            <person name="Suman J."/>
            <person name="Jani K."/>
            <person name="Pajer P."/>
            <person name="Uhlik O."/>
        </authorList>
    </citation>
    <scope>NUCLEOTIDE SEQUENCE [LARGE SCALE GENOMIC DNA]</scope>
    <source>
        <strain evidence="3">J379</strain>
    </source>
</reference>
<name>A0ABY5PB66_9ACTN</name>
<accession>A0ABY5PB66</accession>
<feature type="domain" description="Peptidase M15C" evidence="1">
    <location>
        <begin position="122"/>
        <end position="187"/>
    </location>
</feature>
<sequence length="224" mass="24761">MTCLLVPSAADAAPPYRATIFKLSAAQRDAMTPSVWRPGCPVGLDDLRVVRLRHYGFSGKVGVGRVVVRRAAAADILEVFRHLYAARFPIRKMRPIERYGGSDYASIEDDNTSAFNCRRVTGGTGWSEHAYGRAIDVNPIENPYVSGSPPSTSHPKSEPYVQRSPYRKGMAVNGRALVRAFEGEGWGVGRALAGRRPRLPALLHYWTVRAFVIVPWPGTVQKNR</sequence>
<keyword evidence="3" id="KW-1185">Reference proteome</keyword>
<dbReference type="Proteomes" id="UP001058860">
    <property type="component" value="Chromosome"/>
</dbReference>